<proteinExistence type="predicted"/>
<evidence type="ECO:0008006" key="3">
    <source>
        <dbReference type="Google" id="ProtNLM"/>
    </source>
</evidence>
<keyword evidence="2" id="KW-1185">Reference proteome</keyword>
<organism evidence="1 2">
    <name type="scientific">Microtetraspora fusca</name>
    <dbReference type="NCBI Taxonomy" id="1997"/>
    <lineage>
        <taxon>Bacteria</taxon>
        <taxon>Bacillati</taxon>
        <taxon>Actinomycetota</taxon>
        <taxon>Actinomycetes</taxon>
        <taxon>Streptosporangiales</taxon>
        <taxon>Streptosporangiaceae</taxon>
        <taxon>Microtetraspora</taxon>
    </lineage>
</organism>
<sequence>MDYRREVMTPISTGGNVVQTRPVCMYPLVARYQRYGSVNEASSFACRKGFGSG</sequence>
<accession>A0ABW6VCM8</accession>
<dbReference type="EMBL" id="JBIAXI010000014">
    <property type="protein sequence ID" value="MFF4775852.1"/>
    <property type="molecule type" value="Genomic_DNA"/>
</dbReference>
<evidence type="ECO:0000313" key="1">
    <source>
        <dbReference type="EMBL" id="MFF4775852.1"/>
    </source>
</evidence>
<protein>
    <recommendedName>
        <fullName evidence="3">Tannase/feruloyl esterase family alpha/beta hydrolase</fullName>
    </recommendedName>
</protein>
<comment type="caution">
    <text evidence="1">The sequence shown here is derived from an EMBL/GenBank/DDBJ whole genome shotgun (WGS) entry which is preliminary data.</text>
</comment>
<dbReference type="RefSeq" id="WP_387344094.1">
    <property type="nucleotide sequence ID" value="NZ_JBIAXI010000014.1"/>
</dbReference>
<name>A0ABW6VCM8_MICFU</name>
<reference evidence="1 2" key="1">
    <citation type="submission" date="2024-10" db="EMBL/GenBank/DDBJ databases">
        <title>The Natural Products Discovery Center: Release of the First 8490 Sequenced Strains for Exploring Actinobacteria Biosynthetic Diversity.</title>
        <authorList>
            <person name="Kalkreuter E."/>
            <person name="Kautsar S.A."/>
            <person name="Yang D."/>
            <person name="Bader C.D."/>
            <person name="Teijaro C.N."/>
            <person name="Fluegel L."/>
            <person name="Davis C.M."/>
            <person name="Simpson J.R."/>
            <person name="Lauterbach L."/>
            <person name="Steele A.D."/>
            <person name="Gui C."/>
            <person name="Meng S."/>
            <person name="Li G."/>
            <person name="Viehrig K."/>
            <person name="Ye F."/>
            <person name="Su P."/>
            <person name="Kiefer A.F."/>
            <person name="Nichols A."/>
            <person name="Cepeda A.J."/>
            <person name="Yan W."/>
            <person name="Fan B."/>
            <person name="Jiang Y."/>
            <person name="Adhikari A."/>
            <person name="Zheng C.-J."/>
            <person name="Schuster L."/>
            <person name="Cowan T.M."/>
            <person name="Smanski M.J."/>
            <person name="Chevrette M.G."/>
            <person name="De Carvalho L.P.S."/>
            <person name="Shen B."/>
        </authorList>
    </citation>
    <scope>NUCLEOTIDE SEQUENCE [LARGE SCALE GENOMIC DNA]</scope>
    <source>
        <strain evidence="1 2">NPDC001281</strain>
    </source>
</reference>
<evidence type="ECO:0000313" key="2">
    <source>
        <dbReference type="Proteomes" id="UP001602119"/>
    </source>
</evidence>
<dbReference type="Proteomes" id="UP001602119">
    <property type="component" value="Unassembled WGS sequence"/>
</dbReference>
<gene>
    <name evidence="1" type="ORF">ACFY05_23655</name>
</gene>